<evidence type="ECO:0000313" key="1">
    <source>
        <dbReference type="EMBL" id="WZW99708.1"/>
    </source>
</evidence>
<proteinExistence type="predicted"/>
<dbReference type="Gene3D" id="2.30.110.10">
    <property type="entry name" value="Electron Transport, Fmn-binding Protein, Chain A"/>
    <property type="match status" value="1"/>
</dbReference>
<organism evidence="1 2">
    <name type="scientific">Propioniciclava soli</name>
    <dbReference type="NCBI Taxonomy" id="2775081"/>
    <lineage>
        <taxon>Bacteria</taxon>
        <taxon>Bacillati</taxon>
        <taxon>Actinomycetota</taxon>
        <taxon>Actinomycetes</taxon>
        <taxon>Propionibacteriales</taxon>
        <taxon>Propionibacteriaceae</taxon>
        <taxon>Propioniciclava</taxon>
    </lineage>
</organism>
<keyword evidence="2" id="KW-1185">Reference proteome</keyword>
<dbReference type="EMBL" id="CP115965">
    <property type="protein sequence ID" value="WZW99708.1"/>
    <property type="molecule type" value="Genomic_DNA"/>
</dbReference>
<dbReference type="SUPFAM" id="SSF50475">
    <property type="entry name" value="FMN-binding split barrel"/>
    <property type="match status" value="1"/>
</dbReference>
<accession>A0ABZ3CAF2</accession>
<dbReference type="Proteomes" id="UP001434337">
    <property type="component" value="Chromosome"/>
</dbReference>
<protein>
    <submittedName>
        <fullName evidence="1">Pyridoxamine 5'-phosphate oxidase family protein</fullName>
    </submittedName>
</protein>
<gene>
    <name evidence="1" type="ORF">PCC79_05800</name>
</gene>
<evidence type="ECO:0000313" key="2">
    <source>
        <dbReference type="Proteomes" id="UP001434337"/>
    </source>
</evidence>
<sequence length="145" mass="15465">MSPPDANPVTFLDDDAAWDELRTHAVGRLAVSLGGEPEIFPVNFAVDGRSLVFRTAEGSKLLAATLGGVGALEVDRFDDSTGTSVIARGPLAEMEGAQALAQAEELPLRSWVGTVKSHYVRLDVTQISGRRFTFGDAPEDFHPLG</sequence>
<dbReference type="RefSeq" id="WP_232549747.1">
    <property type="nucleotide sequence ID" value="NZ_CP115965.1"/>
</dbReference>
<dbReference type="InterPro" id="IPR012349">
    <property type="entry name" value="Split_barrel_FMN-bd"/>
</dbReference>
<dbReference type="Pfam" id="PF12900">
    <property type="entry name" value="Pyridox_ox_2"/>
    <property type="match status" value="1"/>
</dbReference>
<name>A0ABZ3CAF2_9ACTN</name>
<dbReference type="InterPro" id="IPR024747">
    <property type="entry name" value="Pyridox_Oxase-rel"/>
</dbReference>
<reference evidence="1 2" key="1">
    <citation type="journal article" date="2023" name="Environ Microbiome">
        <title>A coral-associated actinobacterium mitigates coral bleaching under heat stress.</title>
        <authorList>
            <person name="Li J."/>
            <person name="Zou Y."/>
            <person name="Li Q."/>
            <person name="Zhang J."/>
            <person name="Bourne D.G."/>
            <person name="Lyu Y."/>
            <person name="Liu C."/>
            <person name="Zhang S."/>
        </authorList>
    </citation>
    <scope>NUCLEOTIDE SEQUENCE [LARGE SCALE GENOMIC DNA]</scope>
    <source>
        <strain evidence="1 2">SCSIO 13291</strain>
    </source>
</reference>